<accession>A0A8H3US15</accession>
<evidence type="ECO:0000313" key="2">
    <source>
        <dbReference type="EMBL" id="KAE9973699.1"/>
    </source>
</evidence>
<reference evidence="2 3" key="1">
    <citation type="submission" date="2018-12" db="EMBL/GenBank/DDBJ databases">
        <title>Venturia inaequalis Genome Resource.</title>
        <authorList>
            <person name="Lichtner F.J."/>
        </authorList>
    </citation>
    <scope>NUCLEOTIDE SEQUENCE [LARGE SCALE GENOMIC DNA]</scope>
    <source>
        <strain evidence="2 3">120213</strain>
    </source>
</reference>
<dbReference type="AlphaFoldDB" id="A0A8H3US15"/>
<dbReference type="Proteomes" id="UP000447873">
    <property type="component" value="Unassembled WGS sequence"/>
</dbReference>
<name>A0A8H3US15_VENIN</name>
<feature type="compositionally biased region" description="Basic and acidic residues" evidence="1">
    <location>
        <begin position="81"/>
        <end position="109"/>
    </location>
</feature>
<sequence length="109" mass="11432">MPRHHCNDCALFSALHPTRGYRCRVYPDSWRQGDPIGPLVVPAPARTPAAATPSAAAPSAAAPVLSGTASAAIVAPAPAVKEGDGENEEKKDGEDDKVVTKKKVEEAYR</sequence>
<evidence type="ECO:0000256" key="1">
    <source>
        <dbReference type="SAM" id="MobiDB-lite"/>
    </source>
</evidence>
<organism evidence="2 3">
    <name type="scientific">Venturia inaequalis</name>
    <name type="common">Apple scab fungus</name>
    <dbReference type="NCBI Taxonomy" id="5025"/>
    <lineage>
        <taxon>Eukaryota</taxon>
        <taxon>Fungi</taxon>
        <taxon>Dikarya</taxon>
        <taxon>Ascomycota</taxon>
        <taxon>Pezizomycotina</taxon>
        <taxon>Dothideomycetes</taxon>
        <taxon>Pleosporomycetidae</taxon>
        <taxon>Venturiales</taxon>
        <taxon>Venturiaceae</taxon>
        <taxon>Venturia</taxon>
    </lineage>
</organism>
<proteinExistence type="predicted"/>
<gene>
    <name evidence="2" type="ORF">EG328_004257</name>
</gene>
<dbReference type="EMBL" id="WNWS01000236">
    <property type="protein sequence ID" value="KAE9973699.1"/>
    <property type="molecule type" value="Genomic_DNA"/>
</dbReference>
<comment type="caution">
    <text evidence="2">The sequence shown here is derived from an EMBL/GenBank/DDBJ whole genome shotgun (WGS) entry which is preliminary data.</text>
</comment>
<feature type="region of interest" description="Disordered" evidence="1">
    <location>
        <begin position="76"/>
        <end position="109"/>
    </location>
</feature>
<protein>
    <submittedName>
        <fullName evidence="2">Uncharacterized protein</fullName>
    </submittedName>
</protein>
<evidence type="ECO:0000313" key="3">
    <source>
        <dbReference type="Proteomes" id="UP000447873"/>
    </source>
</evidence>